<keyword evidence="1" id="KW-0812">Transmembrane</keyword>
<organism evidence="2 3">
    <name type="scientific">Brenneria salicis ATCC 15712 = DSM 30166</name>
    <dbReference type="NCBI Taxonomy" id="714314"/>
    <lineage>
        <taxon>Bacteria</taxon>
        <taxon>Pseudomonadati</taxon>
        <taxon>Pseudomonadota</taxon>
        <taxon>Gammaproteobacteria</taxon>
        <taxon>Enterobacterales</taxon>
        <taxon>Pectobacteriaceae</taxon>
        <taxon>Brenneria</taxon>
    </lineage>
</organism>
<dbReference type="OrthoDB" id="7064534at2"/>
<accession>A0A366I0J1</accession>
<comment type="caution">
    <text evidence="2">The sequence shown here is derived from an EMBL/GenBank/DDBJ whole genome shotgun (WGS) entry which is preliminary data.</text>
</comment>
<reference evidence="2 3" key="1">
    <citation type="submission" date="2018-06" db="EMBL/GenBank/DDBJ databases">
        <title>Genomic Encyclopedia of Type Strains, Phase IV (KMG-IV): sequencing the most valuable type-strain genomes for metagenomic binning, comparative biology and taxonomic classification.</title>
        <authorList>
            <person name="Goeker M."/>
        </authorList>
    </citation>
    <scope>NUCLEOTIDE SEQUENCE [LARGE SCALE GENOMIC DNA]</scope>
    <source>
        <strain evidence="2 3">DSM 30166</strain>
    </source>
</reference>
<dbReference type="AlphaFoldDB" id="A0A366I0J1"/>
<protein>
    <submittedName>
        <fullName evidence="2">Uncharacterized protein</fullName>
    </submittedName>
</protein>
<dbReference type="EMBL" id="QNRY01000045">
    <property type="protein sequence ID" value="RBP58898.1"/>
    <property type="molecule type" value="Genomic_DNA"/>
</dbReference>
<feature type="transmembrane region" description="Helical" evidence="1">
    <location>
        <begin position="122"/>
        <end position="141"/>
    </location>
</feature>
<evidence type="ECO:0000313" key="3">
    <source>
        <dbReference type="Proteomes" id="UP000253046"/>
    </source>
</evidence>
<evidence type="ECO:0000313" key="2">
    <source>
        <dbReference type="EMBL" id="RBP58898.1"/>
    </source>
</evidence>
<keyword evidence="3" id="KW-1185">Reference proteome</keyword>
<keyword evidence="1" id="KW-0472">Membrane</keyword>
<keyword evidence="1" id="KW-1133">Transmembrane helix</keyword>
<feature type="transmembrane region" description="Helical" evidence="1">
    <location>
        <begin position="21"/>
        <end position="48"/>
    </location>
</feature>
<proteinExistence type="predicted"/>
<evidence type="ECO:0000256" key="1">
    <source>
        <dbReference type="SAM" id="Phobius"/>
    </source>
</evidence>
<dbReference type="Proteomes" id="UP000253046">
    <property type="component" value="Unassembled WGS sequence"/>
</dbReference>
<dbReference type="RefSeq" id="WP_113868853.1">
    <property type="nucleotide sequence ID" value="NZ_AGJP01000001.1"/>
</dbReference>
<name>A0A366I0J1_9GAMM</name>
<feature type="transmembrane region" description="Helical" evidence="1">
    <location>
        <begin position="94"/>
        <end position="116"/>
    </location>
</feature>
<feature type="transmembrane region" description="Helical" evidence="1">
    <location>
        <begin position="68"/>
        <end position="85"/>
    </location>
</feature>
<gene>
    <name evidence="2" type="ORF">DES54_14511</name>
</gene>
<sequence>MGKVRHNPWGSVIKELWARVVNTFNSISFIAFFLAGILFVGGVGLWLPYLSAIISGDKNASFFESVNVFTYSFAILGTLCVDVILNNQKSTKDFLGLGMIFGVLALICCVVGYLTTKTGNSYLLNFGTFLTLLIFICANVNDDKFDNDASRTEPDPIGYKEAALSKIKDGERNE</sequence>